<feature type="region of interest" description="Disordered" evidence="1">
    <location>
        <begin position="66"/>
        <end position="103"/>
    </location>
</feature>
<gene>
    <name evidence="2" type="ORF">AVEN_159716_1</name>
</gene>
<comment type="caution">
    <text evidence="2">The sequence shown here is derived from an EMBL/GenBank/DDBJ whole genome shotgun (WGS) entry which is preliminary data.</text>
</comment>
<organism evidence="2 3">
    <name type="scientific">Araneus ventricosus</name>
    <name type="common">Orbweaver spider</name>
    <name type="synonym">Epeira ventricosa</name>
    <dbReference type="NCBI Taxonomy" id="182803"/>
    <lineage>
        <taxon>Eukaryota</taxon>
        <taxon>Metazoa</taxon>
        <taxon>Ecdysozoa</taxon>
        <taxon>Arthropoda</taxon>
        <taxon>Chelicerata</taxon>
        <taxon>Arachnida</taxon>
        <taxon>Araneae</taxon>
        <taxon>Araneomorphae</taxon>
        <taxon>Entelegynae</taxon>
        <taxon>Araneoidea</taxon>
        <taxon>Araneidae</taxon>
        <taxon>Araneus</taxon>
    </lineage>
</organism>
<keyword evidence="3" id="KW-1185">Reference proteome</keyword>
<accession>A0A4Y2J9A8</accession>
<dbReference type="Proteomes" id="UP000499080">
    <property type="component" value="Unassembled WGS sequence"/>
</dbReference>
<feature type="compositionally biased region" description="Basic and acidic residues" evidence="1">
    <location>
        <begin position="75"/>
        <end position="87"/>
    </location>
</feature>
<sequence>MNKAIPNTETAKKLMMEIDNLNEAMACVDRSITTIGRCLVLNCAMHPTARNSDTRSEWEASICTDMDTSSLADEQDAKTPEEAHENEFQMVSPSKATKITHQE</sequence>
<protein>
    <submittedName>
        <fullName evidence="2">Uncharacterized protein</fullName>
    </submittedName>
</protein>
<feature type="compositionally biased region" description="Polar residues" evidence="1">
    <location>
        <begin position="89"/>
        <end position="103"/>
    </location>
</feature>
<evidence type="ECO:0000256" key="1">
    <source>
        <dbReference type="SAM" id="MobiDB-lite"/>
    </source>
</evidence>
<dbReference type="AlphaFoldDB" id="A0A4Y2J9A8"/>
<dbReference type="EMBL" id="BGPR01003345">
    <property type="protein sequence ID" value="GBM86871.1"/>
    <property type="molecule type" value="Genomic_DNA"/>
</dbReference>
<evidence type="ECO:0000313" key="3">
    <source>
        <dbReference type="Proteomes" id="UP000499080"/>
    </source>
</evidence>
<evidence type="ECO:0000313" key="2">
    <source>
        <dbReference type="EMBL" id="GBM86871.1"/>
    </source>
</evidence>
<name>A0A4Y2J9A8_ARAVE</name>
<reference evidence="2 3" key="1">
    <citation type="journal article" date="2019" name="Sci. Rep.">
        <title>Orb-weaving spider Araneus ventricosus genome elucidates the spidroin gene catalogue.</title>
        <authorList>
            <person name="Kono N."/>
            <person name="Nakamura H."/>
            <person name="Ohtoshi R."/>
            <person name="Moran D.A.P."/>
            <person name="Shinohara A."/>
            <person name="Yoshida Y."/>
            <person name="Fujiwara M."/>
            <person name="Mori M."/>
            <person name="Tomita M."/>
            <person name="Arakawa K."/>
        </authorList>
    </citation>
    <scope>NUCLEOTIDE SEQUENCE [LARGE SCALE GENOMIC DNA]</scope>
</reference>
<proteinExistence type="predicted"/>